<dbReference type="GO" id="GO:0005576">
    <property type="term" value="C:extracellular region"/>
    <property type="evidence" value="ECO:0007669"/>
    <property type="project" value="UniProtKB-SubCell"/>
</dbReference>
<comment type="function">
    <text evidence="5">Required for morphogenesis and for the elongation of the flagellar filament by facilitating polymerization of the flagellin monomers at the tip of growing filament. Forms a capping structure, which prevents flagellin subunits (transported through the central channel of the flagellum) from leaking out without polymerization at the distal end.</text>
</comment>
<dbReference type="PANTHER" id="PTHR30288:SF0">
    <property type="entry name" value="FLAGELLAR HOOK-ASSOCIATED PROTEIN 2"/>
    <property type="match status" value="1"/>
</dbReference>
<evidence type="ECO:0000256" key="3">
    <source>
        <dbReference type="ARBA" id="ARBA00023054"/>
    </source>
</evidence>
<dbReference type="InterPro" id="IPR010809">
    <property type="entry name" value="FliD_C"/>
</dbReference>
<dbReference type="STRING" id="1903952.BIT28_18610"/>
<comment type="similarity">
    <text evidence="1 5">Belongs to the FliD family.</text>
</comment>
<feature type="domain" description="Flagellar hook-associated protein 2 N-terminal" evidence="6">
    <location>
        <begin position="10"/>
        <end position="107"/>
    </location>
</feature>
<dbReference type="Pfam" id="PF02465">
    <property type="entry name" value="FliD_N"/>
    <property type="match status" value="1"/>
</dbReference>
<gene>
    <name evidence="8" type="ORF">BIT28_18610</name>
</gene>
<evidence type="ECO:0000313" key="9">
    <source>
        <dbReference type="Proteomes" id="UP000186905"/>
    </source>
</evidence>
<dbReference type="GO" id="GO:0009424">
    <property type="term" value="C:bacterial-type flagellum hook"/>
    <property type="evidence" value="ECO:0007669"/>
    <property type="project" value="UniProtKB-UniRule"/>
</dbReference>
<accession>A0A1Q9GN15</accession>
<evidence type="ECO:0000259" key="7">
    <source>
        <dbReference type="Pfam" id="PF07195"/>
    </source>
</evidence>
<reference evidence="8 9" key="1">
    <citation type="submission" date="2016-09" db="EMBL/GenBank/DDBJ databases">
        <title>Photobacterium proteolyticum sp. nov. a protease producing bacterium isolated from ocean sediments of Laizhou Bay.</title>
        <authorList>
            <person name="Li Y."/>
        </authorList>
    </citation>
    <scope>NUCLEOTIDE SEQUENCE [LARGE SCALE GENOMIC DNA]</scope>
    <source>
        <strain evidence="8 9">13-12</strain>
    </source>
</reference>
<keyword evidence="9" id="KW-1185">Reference proteome</keyword>
<evidence type="ECO:0000256" key="5">
    <source>
        <dbReference type="RuleBase" id="RU362066"/>
    </source>
</evidence>
<comment type="subunit">
    <text evidence="2 5">Homopentamer.</text>
</comment>
<dbReference type="Pfam" id="PF07195">
    <property type="entry name" value="FliD_C"/>
    <property type="match status" value="1"/>
</dbReference>
<dbReference type="OrthoDB" id="5980200at2"/>
<evidence type="ECO:0000256" key="1">
    <source>
        <dbReference type="ARBA" id="ARBA00009764"/>
    </source>
</evidence>
<dbReference type="GO" id="GO:0009421">
    <property type="term" value="C:bacterial-type flagellum filament cap"/>
    <property type="evidence" value="ECO:0007669"/>
    <property type="project" value="InterPro"/>
</dbReference>
<comment type="subcellular location">
    <subcellularLocation>
        <location evidence="5">Secreted</location>
    </subcellularLocation>
    <subcellularLocation>
        <location evidence="5">Bacterial flagellum</location>
    </subcellularLocation>
</comment>
<dbReference type="GO" id="GO:0071973">
    <property type="term" value="P:bacterial-type flagellum-dependent cell motility"/>
    <property type="evidence" value="ECO:0007669"/>
    <property type="project" value="TreeGrafter"/>
</dbReference>
<dbReference type="InterPro" id="IPR040026">
    <property type="entry name" value="FliD"/>
</dbReference>
<keyword evidence="8" id="KW-0282">Flagellum</keyword>
<keyword evidence="3" id="KW-0175">Coiled coil</keyword>
<dbReference type="AlphaFoldDB" id="A0A1Q9GN15"/>
<feature type="domain" description="Flagellar hook-associated protein 2 C-terminal" evidence="7">
    <location>
        <begin position="219"/>
        <end position="452"/>
    </location>
</feature>
<dbReference type="Proteomes" id="UP000186905">
    <property type="component" value="Unassembled WGS sequence"/>
</dbReference>
<proteinExistence type="inferred from homology"/>
<dbReference type="GO" id="GO:0007155">
    <property type="term" value="P:cell adhesion"/>
    <property type="evidence" value="ECO:0007669"/>
    <property type="project" value="InterPro"/>
</dbReference>
<sequence>MNIGAAGTASGLDINSMVNKIVDAERAPKEARINERRDNVDVSISAYGKLKSSLNDMKFMMADFRRNHTLSARSVSSDNSDILTASASHEAIPGKYSVKVEQLAQPHKIVSGTFDEEEKMGAGKLAISLGATQFDVEIPEDESEILDVVRLINRHPSNTGVLASVIKDDVGARLVLSADKSGEANNIKVRVDAPVASTLQKFGFNPNNNINSMSEMQKAEDAKVVIDGLAVVTSDTNTIEDAIKGVDLNLVALTDSAKAEGEATKNKDVLVDVGYDRNAVGGAIEQFVNAYNQFYTTSRELGKFDPETQEKGPLVGDSIIRTVDNQLRAVFSTPIEGAPESVTTLSELGITTTMEGRLEIDYDMLDKQLEKNFADVGEFFSSRDGFARKVEDLIHAHTGITGSIKGRQDSLNDQITRLNSEQTKLDRRMESVQKRTHDQFTAMDSAMGQMKSQLNSMMSMMPQ</sequence>
<name>A0A1Q9GN15_9GAMM</name>
<keyword evidence="4 5" id="KW-0975">Bacterial flagellum</keyword>
<protein>
    <recommendedName>
        <fullName evidence="5">Flagellar hook-associated protein 2</fullName>
        <shortName evidence="5">HAP2</shortName>
    </recommendedName>
    <alternativeName>
        <fullName evidence="5">Flagellar cap protein</fullName>
    </alternativeName>
</protein>
<keyword evidence="8" id="KW-0969">Cilium</keyword>
<dbReference type="InterPro" id="IPR003481">
    <property type="entry name" value="FliD_N"/>
</dbReference>
<evidence type="ECO:0000259" key="6">
    <source>
        <dbReference type="Pfam" id="PF02465"/>
    </source>
</evidence>
<organism evidence="8 9">
    <name type="scientific">Photobacterium proteolyticum</name>
    <dbReference type="NCBI Taxonomy" id="1903952"/>
    <lineage>
        <taxon>Bacteria</taxon>
        <taxon>Pseudomonadati</taxon>
        <taxon>Pseudomonadota</taxon>
        <taxon>Gammaproteobacteria</taxon>
        <taxon>Vibrionales</taxon>
        <taxon>Vibrionaceae</taxon>
        <taxon>Photobacterium</taxon>
    </lineage>
</organism>
<comment type="caution">
    <text evidence="8">The sequence shown here is derived from an EMBL/GenBank/DDBJ whole genome shotgun (WGS) entry which is preliminary data.</text>
</comment>
<evidence type="ECO:0000313" key="8">
    <source>
        <dbReference type="EMBL" id="OLQ76031.1"/>
    </source>
</evidence>
<keyword evidence="8" id="KW-0966">Cell projection</keyword>
<evidence type="ECO:0000256" key="2">
    <source>
        <dbReference type="ARBA" id="ARBA00011255"/>
    </source>
</evidence>
<dbReference type="PANTHER" id="PTHR30288">
    <property type="entry name" value="FLAGELLAR CAP/ASSEMBLY PROTEIN FLID"/>
    <property type="match status" value="1"/>
</dbReference>
<keyword evidence="5" id="KW-0964">Secreted</keyword>
<evidence type="ECO:0000256" key="4">
    <source>
        <dbReference type="ARBA" id="ARBA00023143"/>
    </source>
</evidence>
<dbReference type="RefSeq" id="WP_075763931.1">
    <property type="nucleotide sequence ID" value="NZ_MJIL01000069.1"/>
</dbReference>
<dbReference type="EMBL" id="MJIL01000069">
    <property type="protein sequence ID" value="OLQ76031.1"/>
    <property type="molecule type" value="Genomic_DNA"/>
</dbReference>